<feature type="compositionally biased region" description="Polar residues" evidence="1">
    <location>
        <begin position="476"/>
        <end position="485"/>
    </location>
</feature>
<feature type="compositionally biased region" description="Low complexity" evidence="1">
    <location>
        <begin position="341"/>
        <end position="364"/>
    </location>
</feature>
<gene>
    <name evidence="2" type="ORF">EV186_1011762</name>
</gene>
<keyword evidence="3" id="KW-1185">Reference proteome</keyword>
<organism evidence="2 3">
    <name type="scientific">Labedaea rhizosphaerae</name>
    <dbReference type="NCBI Taxonomy" id="598644"/>
    <lineage>
        <taxon>Bacteria</taxon>
        <taxon>Bacillati</taxon>
        <taxon>Actinomycetota</taxon>
        <taxon>Actinomycetes</taxon>
        <taxon>Pseudonocardiales</taxon>
        <taxon>Pseudonocardiaceae</taxon>
        <taxon>Labedaea</taxon>
    </lineage>
</organism>
<evidence type="ECO:0000256" key="1">
    <source>
        <dbReference type="SAM" id="MobiDB-lite"/>
    </source>
</evidence>
<dbReference type="OrthoDB" id="3692636at2"/>
<comment type="caution">
    <text evidence="2">The sequence shown here is derived from an EMBL/GenBank/DDBJ whole genome shotgun (WGS) entry which is preliminary data.</text>
</comment>
<dbReference type="Proteomes" id="UP000295444">
    <property type="component" value="Unassembled WGS sequence"/>
</dbReference>
<feature type="compositionally biased region" description="Basic and acidic residues" evidence="1">
    <location>
        <begin position="574"/>
        <end position="585"/>
    </location>
</feature>
<feature type="compositionally biased region" description="Low complexity" evidence="1">
    <location>
        <begin position="593"/>
        <end position="617"/>
    </location>
</feature>
<feature type="compositionally biased region" description="Gly residues" evidence="1">
    <location>
        <begin position="618"/>
        <end position="646"/>
    </location>
</feature>
<proteinExistence type="predicted"/>
<dbReference type="RefSeq" id="WP_133848471.1">
    <property type="nucleotide sequence ID" value="NZ_SNXZ01000001.1"/>
</dbReference>
<dbReference type="InterPro" id="IPR036689">
    <property type="entry name" value="ESAT-6-like_sf"/>
</dbReference>
<evidence type="ECO:0000313" key="2">
    <source>
        <dbReference type="EMBL" id="TDQ05784.1"/>
    </source>
</evidence>
<feature type="region of interest" description="Disordered" evidence="1">
    <location>
        <begin position="328"/>
        <end position="376"/>
    </location>
</feature>
<feature type="region of interest" description="Disordered" evidence="1">
    <location>
        <begin position="665"/>
        <end position="684"/>
    </location>
</feature>
<sequence length="684" mass="70792">MAGGTLTTDASQLLDDQIRAGAPADVVDNDTGANIMEGPLRKFWDLMQQWGPIYDKWRKSSWAGGDWPDSSVRGAPGGARPEPYNPTAWDSVPYPNEQCVENRLPQIGTINFGLIYDMAQRFKSMTNVGGNLSQAMRDAKNSVSQVWEGKAADAALDRFTDIDTAASMYADSNAKLDAAVRGLWANAREAVKEIARYGDPDQFGGWFVAEYGKEDVGGWQKRLQNFDMVTERSGARTLPELIDYAKTHGRDFAGDVYFPEFTDDGMNYLSEAVVSKVALDNFTQAYHSAAKAFRATIGTSFDLILKAFGELQPVIDGMRMGTAGEAAPANPFAKLAPPPQDTQTPQTRTPTGATTTSTTTPANAGAGGGYTGGGSSYVPPYRPPTEAPVVGSATAPAAAVTMPDLSTSSSLPGLSSALTAPAAAEPETVTITDGDRKISVQSPDGQGHVKVSIDDGTGKAKTYDMDFGGAAGGRLTTPTSGQTGANPDDEAAASDDVEHVPADDSGKAVIHDGATTITGEHPGGAPDQLKLTVDDGTGHPSTYNVDYGGQTGAGDVQLTSPQAEYGPPSGPPMDHGHGHDPHDQSDLAYAGSTTPAAPGDATLAAAPDQGNAGQQAGAMGGMPMMGGMGGGGGGGGGDSQRGGGSGWRTTGNLFEDEFDHEAWLREGGWGDGATVNADQPGGQG</sequence>
<feature type="region of interest" description="Disordered" evidence="1">
    <location>
        <begin position="437"/>
        <end position="507"/>
    </location>
</feature>
<dbReference type="AlphaFoldDB" id="A0A4R6SP62"/>
<feature type="compositionally biased region" description="Basic and acidic residues" evidence="1">
    <location>
        <begin position="496"/>
        <end position="507"/>
    </location>
</feature>
<name>A0A4R6SP62_LABRH</name>
<dbReference type="EMBL" id="SNXZ01000001">
    <property type="protein sequence ID" value="TDQ05784.1"/>
    <property type="molecule type" value="Genomic_DNA"/>
</dbReference>
<evidence type="ECO:0000313" key="3">
    <source>
        <dbReference type="Proteomes" id="UP000295444"/>
    </source>
</evidence>
<dbReference type="SUPFAM" id="SSF140453">
    <property type="entry name" value="EsxAB dimer-like"/>
    <property type="match status" value="1"/>
</dbReference>
<feature type="compositionally biased region" description="Basic and acidic residues" evidence="1">
    <location>
        <begin position="451"/>
        <end position="464"/>
    </location>
</feature>
<reference evidence="2 3" key="1">
    <citation type="submission" date="2019-03" db="EMBL/GenBank/DDBJ databases">
        <title>Genomic Encyclopedia of Type Strains, Phase IV (KMG-IV): sequencing the most valuable type-strain genomes for metagenomic binning, comparative biology and taxonomic classification.</title>
        <authorList>
            <person name="Goeker M."/>
        </authorList>
    </citation>
    <scope>NUCLEOTIDE SEQUENCE [LARGE SCALE GENOMIC DNA]</scope>
    <source>
        <strain evidence="2 3">DSM 45361</strain>
    </source>
</reference>
<feature type="compositionally biased region" description="Gly residues" evidence="1">
    <location>
        <begin position="365"/>
        <end position="375"/>
    </location>
</feature>
<protein>
    <submittedName>
        <fullName evidence="2">Uncharacterized protein</fullName>
    </submittedName>
</protein>
<accession>A0A4R6SP62</accession>
<feature type="region of interest" description="Disordered" evidence="1">
    <location>
        <begin position="534"/>
        <end position="652"/>
    </location>
</feature>